<dbReference type="GO" id="GO:0016829">
    <property type="term" value="F:lyase activity"/>
    <property type="evidence" value="ECO:0007669"/>
    <property type="project" value="UniProtKB-KW"/>
</dbReference>
<dbReference type="PANTHER" id="PTHR30272:SF1">
    <property type="entry name" value="3-HYDROXYACYL-[ACYL-CARRIER-PROTEIN] DEHYDRATASE"/>
    <property type="match status" value="1"/>
</dbReference>
<dbReference type="Gene3D" id="3.10.129.10">
    <property type="entry name" value="Hotdog Thioesterase"/>
    <property type="match status" value="1"/>
</dbReference>
<dbReference type="Pfam" id="PF07977">
    <property type="entry name" value="FabA"/>
    <property type="match status" value="1"/>
</dbReference>
<evidence type="ECO:0000313" key="3">
    <source>
        <dbReference type="EMBL" id="MBO4138582.1"/>
    </source>
</evidence>
<organism evidence="3 4">
    <name type="scientific">Micromonospora tulbaghiae</name>
    <dbReference type="NCBI Taxonomy" id="479978"/>
    <lineage>
        <taxon>Bacteria</taxon>
        <taxon>Bacillati</taxon>
        <taxon>Actinomycetota</taxon>
        <taxon>Actinomycetes</taxon>
        <taxon>Micromonosporales</taxon>
        <taxon>Micromonosporaceae</taxon>
        <taxon>Micromonospora</taxon>
    </lineage>
</organism>
<gene>
    <name evidence="3" type="ORF">J5U46_00250</name>
</gene>
<dbReference type="PANTHER" id="PTHR30272">
    <property type="entry name" value="3-HYDROXYACYL-[ACYL-CARRIER-PROTEIN] DEHYDRATASE"/>
    <property type="match status" value="1"/>
</dbReference>
<dbReference type="InterPro" id="IPR029069">
    <property type="entry name" value="HotDog_dom_sf"/>
</dbReference>
<sequence>MLEYAELTAILPHRHPILQIDRVLEVEPGRRIVAVKAVTGTEPCFAGLTDGLPASAYAFPPALIVESLGQAGAALWVLSARAGGDEPRGTLVFGAARDFRFAGAAYPGDVMRHEVVVESLKPNSAVMRGETWVGDRRIAVVGSMLAVARPESELAAGPTG</sequence>
<protein>
    <submittedName>
        <fullName evidence="3">Beta-hydroxyacyl-ACP dehydratase</fullName>
    </submittedName>
</protein>
<comment type="similarity">
    <text evidence="1">Belongs to the thioester dehydratase family. FabZ subfamily.</text>
</comment>
<reference evidence="3" key="1">
    <citation type="submission" date="2021-03" db="EMBL/GenBank/DDBJ databases">
        <title>X isolated from Micromonospora tulbaghiae.</title>
        <authorList>
            <person name="Stennett H.L."/>
        </authorList>
    </citation>
    <scope>NUCLEOTIDE SEQUENCE</scope>
    <source>
        <strain evidence="3">28M1-20</strain>
    </source>
</reference>
<accession>A0AAW4JI20</accession>
<comment type="caution">
    <text evidence="3">The sequence shown here is derived from an EMBL/GenBank/DDBJ whole genome shotgun (WGS) entry which is preliminary data.</text>
</comment>
<dbReference type="Proteomes" id="UP000669887">
    <property type="component" value="Unassembled WGS sequence"/>
</dbReference>
<dbReference type="SUPFAM" id="SSF54637">
    <property type="entry name" value="Thioesterase/thiol ester dehydrase-isomerase"/>
    <property type="match status" value="1"/>
</dbReference>
<dbReference type="RefSeq" id="WP_151498778.1">
    <property type="nucleotide sequence ID" value="NZ_JAGFVQ010000001.1"/>
</dbReference>
<dbReference type="CDD" id="cd01288">
    <property type="entry name" value="FabZ"/>
    <property type="match status" value="1"/>
</dbReference>
<evidence type="ECO:0000256" key="2">
    <source>
        <dbReference type="ARBA" id="ARBA00023239"/>
    </source>
</evidence>
<dbReference type="EMBL" id="JAGFVQ010000001">
    <property type="protein sequence ID" value="MBO4138582.1"/>
    <property type="molecule type" value="Genomic_DNA"/>
</dbReference>
<dbReference type="AlphaFoldDB" id="A0AAW4JI20"/>
<dbReference type="InterPro" id="IPR013114">
    <property type="entry name" value="FabA_FabZ"/>
</dbReference>
<evidence type="ECO:0000256" key="1">
    <source>
        <dbReference type="ARBA" id="ARBA00009174"/>
    </source>
</evidence>
<keyword evidence="2" id="KW-0456">Lyase</keyword>
<evidence type="ECO:0000313" key="4">
    <source>
        <dbReference type="Proteomes" id="UP000669887"/>
    </source>
</evidence>
<proteinExistence type="inferred from homology"/>
<name>A0AAW4JI20_9ACTN</name>